<organism evidence="6 7">
    <name type="scientific">Alkalicoccus luteus</name>
    <dbReference type="NCBI Taxonomy" id="1237094"/>
    <lineage>
        <taxon>Bacteria</taxon>
        <taxon>Bacillati</taxon>
        <taxon>Bacillota</taxon>
        <taxon>Bacilli</taxon>
        <taxon>Bacillales</taxon>
        <taxon>Bacillaceae</taxon>
        <taxon>Alkalicoccus</taxon>
    </lineage>
</organism>
<evidence type="ECO:0000313" key="6">
    <source>
        <dbReference type="EMBL" id="NJP37411.1"/>
    </source>
</evidence>
<dbReference type="Pfam" id="PF01471">
    <property type="entry name" value="PG_binding_1"/>
    <property type="match status" value="7"/>
</dbReference>
<dbReference type="InterPro" id="IPR036365">
    <property type="entry name" value="PGBD-like_sf"/>
</dbReference>
<proteinExistence type="predicted"/>
<dbReference type="Pfam" id="PF01520">
    <property type="entry name" value="Amidase_3"/>
    <property type="match status" value="1"/>
</dbReference>
<dbReference type="Pfam" id="PF08239">
    <property type="entry name" value="SH3_3"/>
    <property type="match status" value="2"/>
</dbReference>
<dbReference type="SMART" id="SM00287">
    <property type="entry name" value="SH3b"/>
    <property type="match status" value="2"/>
</dbReference>
<dbReference type="InterPro" id="IPR002508">
    <property type="entry name" value="MurNAc-LAA_cat"/>
</dbReference>
<dbReference type="SUPFAM" id="SSF53187">
    <property type="entry name" value="Zn-dependent exopeptidases"/>
    <property type="match status" value="1"/>
</dbReference>
<keyword evidence="2" id="KW-0961">Cell wall biogenesis/degradation</keyword>
<dbReference type="InterPro" id="IPR050695">
    <property type="entry name" value="N-acetylmuramoyl_amidase_3"/>
</dbReference>
<dbReference type="GO" id="GO:0008745">
    <property type="term" value="F:N-acetylmuramoyl-L-alanine amidase activity"/>
    <property type="evidence" value="ECO:0007669"/>
    <property type="project" value="InterPro"/>
</dbReference>
<gene>
    <name evidence="6" type="ORF">HCN83_07400</name>
</gene>
<dbReference type="PROSITE" id="PS51781">
    <property type="entry name" value="SH3B"/>
    <property type="match status" value="2"/>
</dbReference>
<dbReference type="Proteomes" id="UP000752012">
    <property type="component" value="Unassembled WGS sequence"/>
</dbReference>
<feature type="compositionally biased region" description="Acidic residues" evidence="3">
    <location>
        <begin position="256"/>
        <end position="418"/>
    </location>
</feature>
<keyword evidence="4" id="KW-0732">Signal</keyword>
<dbReference type="GO" id="GO:0009253">
    <property type="term" value="P:peptidoglycan catabolic process"/>
    <property type="evidence" value="ECO:0007669"/>
    <property type="project" value="InterPro"/>
</dbReference>
<dbReference type="PANTHER" id="PTHR30404:SF0">
    <property type="entry name" value="N-ACETYLMURAMOYL-L-ALANINE AMIDASE AMIC"/>
    <property type="match status" value="1"/>
</dbReference>
<dbReference type="Gene3D" id="3.40.630.40">
    <property type="entry name" value="Zn-dependent exopeptidases"/>
    <property type="match status" value="1"/>
</dbReference>
<dbReference type="GO" id="GO:0030288">
    <property type="term" value="C:outer membrane-bounded periplasmic space"/>
    <property type="evidence" value="ECO:0007669"/>
    <property type="project" value="TreeGrafter"/>
</dbReference>
<dbReference type="Gene3D" id="2.30.30.40">
    <property type="entry name" value="SH3 Domains"/>
    <property type="match status" value="2"/>
</dbReference>
<name>A0A969PS60_9BACI</name>
<evidence type="ECO:0000256" key="3">
    <source>
        <dbReference type="SAM" id="MobiDB-lite"/>
    </source>
</evidence>
<dbReference type="InterPro" id="IPR036366">
    <property type="entry name" value="PGBDSf"/>
</dbReference>
<feature type="signal peptide" evidence="4">
    <location>
        <begin position="1"/>
        <end position="28"/>
    </location>
</feature>
<feature type="compositionally biased region" description="Acidic residues" evidence="3">
    <location>
        <begin position="225"/>
        <end position="248"/>
    </location>
</feature>
<keyword evidence="7" id="KW-1185">Reference proteome</keyword>
<evidence type="ECO:0000256" key="4">
    <source>
        <dbReference type="SAM" id="SignalP"/>
    </source>
</evidence>
<dbReference type="RefSeq" id="WP_168005941.1">
    <property type="nucleotide sequence ID" value="NZ_JAATHJ010000008.1"/>
</dbReference>
<dbReference type="InterPro" id="IPR002477">
    <property type="entry name" value="Peptidoglycan-bd-like"/>
</dbReference>
<protein>
    <submittedName>
        <fullName evidence="6">SH3 domain-containing protein</fullName>
    </submittedName>
</protein>
<evidence type="ECO:0000256" key="1">
    <source>
        <dbReference type="ARBA" id="ARBA00022801"/>
    </source>
</evidence>
<feature type="domain" description="SH3b" evidence="5">
    <location>
        <begin position="1037"/>
        <end position="1105"/>
    </location>
</feature>
<comment type="caution">
    <text evidence="6">The sequence shown here is derived from an EMBL/GenBank/DDBJ whole genome shotgun (WGS) entry which is preliminary data.</text>
</comment>
<dbReference type="EMBL" id="JAATHJ010000008">
    <property type="protein sequence ID" value="NJP37411.1"/>
    <property type="molecule type" value="Genomic_DNA"/>
</dbReference>
<reference evidence="6 7" key="1">
    <citation type="submission" date="2020-03" db="EMBL/GenBank/DDBJ databases">
        <title>Assessment of the enzymatic potential of alkaline-tolerant lipase obtained from Bacillus luteus H11 (technogenic soil) for the bioremediation of saline soils contaminated with petroleum substances.</title>
        <authorList>
            <person name="Kalwasinska A."/>
        </authorList>
    </citation>
    <scope>NUCLEOTIDE SEQUENCE [LARGE SCALE GENOMIC DNA]</scope>
    <source>
        <strain evidence="6 7">H11</strain>
    </source>
</reference>
<dbReference type="SUPFAM" id="SSF47090">
    <property type="entry name" value="PGBD-like"/>
    <property type="match status" value="7"/>
</dbReference>
<evidence type="ECO:0000259" key="5">
    <source>
        <dbReference type="PROSITE" id="PS51781"/>
    </source>
</evidence>
<feature type="chain" id="PRO_5038135156" evidence="4">
    <location>
        <begin position="29"/>
        <end position="1292"/>
    </location>
</feature>
<accession>A0A969PS60</accession>
<feature type="region of interest" description="Disordered" evidence="3">
    <location>
        <begin position="222"/>
        <end position="418"/>
    </location>
</feature>
<evidence type="ECO:0000313" key="7">
    <source>
        <dbReference type="Proteomes" id="UP000752012"/>
    </source>
</evidence>
<sequence>MKKHLAKKAGITGLASLLFMTSALPASAGSAEEVMNDLFPDQETAEADVTPALFNQQLEEELHISFEETPDEAALGLFDENGLVGEMAVTEDEEGFSWSFDLTEEEETVELELEDGRYYIGSMEDEDVRYGSFIHFSEQPELLLNEEETGTGTAFSELEAYGLHAGHLELTAEADAFDALTVDIAEDGSFSAELPETDEDTTVTFRLLDPAGNETTAEAVWAAAVEEEEESNEEDGLEEDESSEEDAASEDRLEDSNEEDGLEEDESSEEDASSEDGLEDSNEEDGLEEDESSEEDPASEDGLEDSNEEDGLEEDESSEEDPASEDGLEDSNGEDGLEEDESSEEDVTSEDGLEDSNGEDGLEEDESSEEDVTSEDGLEDSNEEDGLEEDESSEEDVTSEDGLEDSNEEDGLEEVEEETFSAFSMFSMENDSTSTSIGEFYDGASGEYIRSMKLDLTALGFGSFPSSPSDRFGPVTMGVTEDFQQAYGLEVTGLPTDEMLSIIEAELNGSYGALDQTSTSIGEFYDGASGEYIRSMKLDLTALGFGTFPTFPSDRFGPVTMGVVEDFQQAFGLPVTGLPTDEMLRMMEAELNDGVGGLDYTVTSIGEFYDGAAGEYIRGMKVELTALGFGTFPSSPSDRFGPVTMGVVEDFQRAYGLPVTGLPTDEMLNLMSAELQGSFYDGASGEYIRELKLDLTKLGFGSFPSSPSDRFGPVTMGVVEDFQRAYGLSVTGIPDQATLNAIEQALQTAFYDGASGEHIRELKFDLTNLGFGTFPSSPSDRFGPVTMGVVEDFQRAYGLSVTGIPDQATLNAIQEALSTAFYDGASGEHIRELKLDLTKLGFGTFPSSPSDRFGPVTMGVVEDFQQYYGLSVTGIPNQNTLDSVSSILNSAYSNGKSGDHIRELKLNLTKLGYGNFPSNPSGSYGSVTAGVVRDFQSSNGLVVNGIGDDPTLETISTMLEDVSMTGVVTATSLNVRSGPGTNHGVVGSLANGTVVTIVGEQNGWYQISFNGGTAFVSGSFIDTSTAPDPGGDFNGSHQVAYTNGSSLNVRSGPGTSHGILDNLGSNTRVEILSTHSSGSANSWHQIRYDGNKTGYVSAGYVQLATKTPASSGPLAGRTVIIDAGHGAQDPGGIGGGMREKDVVLDISLRAEELLRAAGAEVIMIRRTDIFLSLSQRAFIANRSGADAFLSVHTNVFNGSARGTETFWHSRFQASNSERLAHVMQDNTVAKMGTHYRRVDHGNYHVIRETQIPSALLEIGFKDYAPDAEKLRSDAYRQRAAEAIRDGFIQYFR</sequence>
<dbReference type="CDD" id="cd02696">
    <property type="entry name" value="MurNAc-LAA"/>
    <property type="match status" value="1"/>
</dbReference>
<dbReference type="PANTHER" id="PTHR30404">
    <property type="entry name" value="N-ACETYLMURAMOYL-L-ALANINE AMIDASE"/>
    <property type="match status" value="1"/>
</dbReference>
<dbReference type="SMART" id="SM00646">
    <property type="entry name" value="Ami_3"/>
    <property type="match status" value="1"/>
</dbReference>
<evidence type="ECO:0000256" key="2">
    <source>
        <dbReference type="ARBA" id="ARBA00023316"/>
    </source>
</evidence>
<dbReference type="GO" id="GO:0071555">
    <property type="term" value="P:cell wall organization"/>
    <property type="evidence" value="ECO:0007669"/>
    <property type="project" value="UniProtKB-KW"/>
</dbReference>
<dbReference type="Gene3D" id="1.10.101.10">
    <property type="entry name" value="PGBD-like superfamily/PGBD"/>
    <property type="match status" value="6"/>
</dbReference>
<dbReference type="InterPro" id="IPR003646">
    <property type="entry name" value="SH3-like_bac-type"/>
</dbReference>
<feature type="domain" description="SH3b" evidence="5">
    <location>
        <begin position="963"/>
        <end position="1025"/>
    </location>
</feature>
<keyword evidence="1" id="KW-0378">Hydrolase</keyword>